<dbReference type="Pfam" id="PF11992">
    <property type="entry name" value="TgpA_N"/>
    <property type="match status" value="1"/>
</dbReference>
<feature type="domain" description="Transglutaminase-like" evidence="3">
    <location>
        <begin position="448"/>
        <end position="549"/>
    </location>
</feature>
<feature type="transmembrane region" description="Helical" evidence="2">
    <location>
        <begin position="154"/>
        <end position="173"/>
    </location>
</feature>
<protein>
    <submittedName>
        <fullName evidence="5">Uncharacterized protein</fullName>
    </submittedName>
</protein>
<dbReference type="Proteomes" id="UP000660680">
    <property type="component" value="Unassembled WGS sequence"/>
</dbReference>
<dbReference type="AlphaFoldDB" id="A0A918GS05"/>
<evidence type="ECO:0000256" key="2">
    <source>
        <dbReference type="SAM" id="Phobius"/>
    </source>
</evidence>
<keyword evidence="6" id="KW-1185">Reference proteome</keyword>
<dbReference type="RefSeq" id="WP_189213683.1">
    <property type="nucleotide sequence ID" value="NZ_BMRB01000007.1"/>
</dbReference>
<dbReference type="EMBL" id="BMRB01000007">
    <property type="protein sequence ID" value="GGS54334.1"/>
    <property type="molecule type" value="Genomic_DNA"/>
</dbReference>
<reference evidence="5" key="2">
    <citation type="submission" date="2020-09" db="EMBL/GenBank/DDBJ databases">
        <authorList>
            <person name="Sun Q."/>
            <person name="Ohkuma M."/>
        </authorList>
    </citation>
    <scope>NUCLEOTIDE SEQUENCE</scope>
    <source>
        <strain evidence="5">JCM 3276</strain>
    </source>
</reference>
<feature type="transmembrane region" description="Helical" evidence="2">
    <location>
        <begin position="127"/>
        <end position="147"/>
    </location>
</feature>
<dbReference type="InterPro" id="IPR052901">
    <property type="entry name" value="Bact_TGase-like"/>
</dbReference>
<evidence type="ECO:0000313" key="5">
    <source>
        <dbReference type="EMBL" id="GGS54334.1"/>
    </source>
</evidence>
<comment type="caution">
    <text evidence="5">The sequence shown here is derived from an EMBL/GenBank/DDBJ whole genome shotgun (WGS) entry which is preliminary data.</text>
</comment>
<keyword evidence="2" id="KW-0472">Membrane</keyword>
<dbReference type="SUPFAM" id="SSF54001">
    <property type="entry name" value="Cysteine proteinases"/>
    <property type="match status" value="1"/>
</dbReference>
<feature type="region of interest" description="Disordered" evidence="1">
    <location>
        <begin position="551"/>
        <end position="607"/>
    </location>
</feature>
<dbReference type="InterPro" id="IPR021878">
    <property type="entry name" value="TgpA_N"/>
</dbReference>
<dbReference type="InterPro" id="IPR038765">
    <property type="entry name" value="Papain-like_cys_pep_sf"/>
</dbReference>
<reference evidence="5" key="1">
    <citation type="journal article" date="2014" name="Int. J. Syst. Evol. Microbiol.">
        <title>Complete genome sequence of Corynebacterium casei LMG S-19264T (=DSM 44701T), isolated from a smear-ripened cheese.</title>
        <authorList>
            <consortium name="US DOE Joint Genome Institute (JGI-PGF)"/>
            <person name="Walter F."/>
            <person name="Albersmeier A."/>
            <person name="Kalinowski J."/>
            <person name="Ruckert C."/>
        </authorList>
    </citation>
    <scope>NUCLEOTIDE SEQUENCE</scope>
    <source>
        <strain evidence="5">JCM 3276</strain>
    </source>
</reference>
<dbReference type="PANTHER" id="PTHR42736:SF1">
    <property type="entry name" value="PROTEIN-GLUTAMINE GAMMA-GLUTAMYLTRANSFERASE"/>
    <property type="match status" value="1"/>
</dbReference>
<feature type="transmembrane region" description="Helical" evidence="2">
    <location>
        <begin position="179"/>
        <end position="201"/>
    </location>
</feature>
<feature type="transmembrane region" description="Helical" evidence="2">
    <location>
        <begin position="68"/>
        <end position="88"/>
    </location>
</feature>
<dbReference type="PANTHER" id="PTHR42736">
    <property type="entry name" value="PROTEIN-GLUTAMINE GAMMA-GLUTAMYLTRANSFERASE"/>
    <property type="match status" value="1"/>
</dbReference>
<keyword evidence="2" id="KW-0812">Transmembrane</keyword>
<evidence type="ECO:0000259" key="3">
    <source>
        <dbReference type="Pfam" id="PF01841"/>
    </source>
</evidence>
<evidence type="ECO:0000313" key="6">
    <source>
        <dbReference type="Proteomes" id="UP000660680"/>
    </source>
</evidence>
<gene>
    <name evidence="5" type="ORF">GCM10010171_56820</name>
</gene>
<feature type="domain" description="Protein-glutamine gamma-glutamyltransferase TgpA N-terminal" evidence="4">
    <location>
        <begin position="26"/>
        <end position="410"/>
    </location>
</feature>
<accession>A0A918GS05</accession>
<dbReference type="Pfam" id="PF01841">
    <property type="entry name" value="Transglut_core"/>
    <property type="match status" value="1"/>
</dbReference>
<evidence type="ECO:0000259" key="4">
    <source>
        <dbReference type="Pfam" id="PF11992"/>
    </source>
</evidence>
<dbReference type="Gene3D" id="3.10.620.30">
    <property type="match status" value="1"/>
</dbReference>
<keyword evidence="2" id="KW-1133">Transmembrane helix</keyword>
<proteinExistence type="predicted"/>
<feature type="transmembrane region" description="Helical" evidence="2">
    <location>
        <begin position="616"/>
        <end position="639"/>
    </location>
</feature>
<feature type="transmembrane region" description="Helical" evidence="2">
    <location>
        <begin position="213"/>
        <end position="234"/>
    </location>
</feature>
<name>A0A918GS05_9PSEU</name>
<evidence type="ECO:0000256" key="1">
    <source>
        <dbReference type="SAM" id="MobiDB-lite"/>
    </source>
</evidence>
<feature type="transmembrane region" description="Helical" evidence="2">
    <location>
        <begin position="41"/>
        <end position="61"/>
    </location>
</feature>
<feature type="transmembrane region" description="Helical" evidence="2">
    <location>
        <begin position="17"/>
        <end position="35"/>
    </location>
</feature>
<sequence length="780" mass="81428">MSLTRARIALIPGKADLVDAGMLSALFLTGLVGLATTYTGWGFLAVGAAGLVVGLVVGHAANVLGQPMIVVGLLTVAGFFLLGGALVLREQAVAGFLPDLDTVHGLAEAAVGSWKELLTTLPPVDGVGPLLVIPYILGLCCGSGGLAMARRSCWTAAPLLAPLLVLVAVVLLGTARAPLATVVGGVFAVLALLWCAIRAARRTDSAAGGASRVASASGLVLIVSALAAVAAPLLPGTGGPRTVLRDFVEPPLDVRELASPLVGFRKYSKDANHLWDQELLRADGLPPGAAVRIATLDDYNGSVWTASAVTAATAPGQPRQGFQRIGRRIPTTSAGAPVTVRITVGAAYAATSDLNAWLPTAGEPSAIAFTGERTGGRGRDLRYNLATRSAIVVDHRLGRGETYTVDTLFDTRPLPEDPVPFGPAPALPMTQDLVSGKTAQWAGDAVTIGQKVRAVAAYLRDNGAYSDGGPGEVSFLPGHSLARLDGFFRGDQPVGDDEQYAAAFALAANSLGMPARVVFGAVPGADGVVRGEHVHAWVELHLADGTWATVPTADFTPDKSKKPNQRPPTPKENTEAAVVPPPNVVRQPSSLSAADLGVPVTPPPPPPPPPPTLPEWLVFLLTYVLPPLAAIAGVHRLVLAAKAVRARNRRTRGSPAQRLEYGWRELLDRARDLGAVLPGGLTRTQQAAGLTAWAGGDQRTTVALTWLADTADRGAFGPAAPPPDVIAQFWAATDTLVRGLRSRRSVWRRLRADVWLGTFLPHLRFRAPRVTPPTRVEVAG</sequence>
<dbReference type="InterPro" id="IPR002931">
    <property type="entry name" value="Transglutaminase-like"/>
</dbReference>
<organism evidence="5 6">
    <name type="scientific">Actinokineospora fastidiosa</name>
    <dbReference type="NCBI Taxonomy" id="1816"/>
    <lineage>
        <taxon>Bacteria</taxon>
        <taxon>Bacillati</taxon>
        <taxon>Actinomycetota</taxon>
        <taxon>Actinomycetes</taxon>
        <taxon>Pseudonocardiales</taxon>
        <taxon>Pseudonocardiaceae</taxon>
        <taxon>Actinokineospora</taxon>
    </lineage>
</organism>